<feature type="non-terminal residue" evidence="1">
    <location>
        <position position="63"/>
    </location>
</feature>
<dbReference type="EMBL" id="CAJVQB010060844">
    <property type="protein sequence ID" value="CAG8839617.1"/>
    <property type="molecule type" value="Genomic_DNA"/>
</dbReference>
<comment type="caution">
    <text evidence="1">The sequence shown here is derived from an EMBL/GenBank/DDBJ whole genome shotgun (WGS) entry which is preliminary data.</text>
</comment>
<reference evidence="1 2" key="1">
    <citation type="submission" date="2021-06" db="EMBL/GenBank/DDBJ databases">
        <authorList>
            <person name="Kallberg Y."/>
            <person name="Tangrot J."/>
            <person name="Rosling A."/>
        </authorList>
    </citation>
    <scope>NUCLEOTIDE SEQUENCE [LARGE SCALE GENOMIC DNA]</scope>
    <source>
        <strain evidence="1 2">120-4 pot B 10/14</strain>
    </source>
</reference>
<sequence>WYIELMEEIDKLELDELIRGALTKKAMDPLQILNEMLKHLGKKSIWTIDYGSSFNCLDGHVVR</sequence>
<evidence type="ECO:0000313" key="1">
    <source>
        <dbReference type="EMBL" id="CAG8839617.1"/>
    </source>
</evidence>
<name>A0ABN7WTK4_GIGMA</name>
<gene>
    <name evidence="1" type="ORF">GMARGA_LOCUS34532</name>
</gene>
<evidence type="ECO:0000313" key="2">
    <source>
        <dbReference type="Proteomes" id="UP000789901"/>
    </source>
</evidence>
<keyword evidence="2" id="KW-1185">Reference proteome</keyword>
<accession>A0ABN7WTK4</accession>
<dbReference type="Proteomes" id="UP000789901">
    <property type="component" value="Unassembled WGS sequence"/>
</dbReference>
<organism evidence="1 2">
    <name type="scientific">Gigaspora margarita</name>
    <dbReference type="NCBI Taxonomy" id="4874"/>
    <lineage>
        <taxon>Eukaryota</taxon>
        <taxon>Fungi</taxon>
        <taxon>Fungi incertae sedis</taxon>
        <taxon>Mucoromycota</taxon>
        <taxon>Glomeromycotina</taxon>
        <taxon>Glomeromycetes</taxon>
        <taxon>Diversisporales</taxon>
        <taxon>Gigasporaceae</taxon>
        <taxon>Gigaspora</taxon>
    </lineage>
</organism>
<proteinExistence type="predicted"/>
<protein>
    <submittedName>
        <fullName evidence="1">11086_t:CDS:1</fullName>
    </submittedName>
</protein>
<feature type="non-terminal residue" evidence="1">
    <location>
        <position position="1"/>
    </location>
</feature>